<dbReference type="AlphaFoldDB" id="A0A0F9ZU99"/>
<protein>
    <submittedName>
        <fullName evidence="1">Uncharacterized protein</fullName>
    </submittedName>
</protein>
<reference evidence="1 2" key="1">
    <citation type="journal article" date="2015" name="Nature">
        <title>rRNA introns, odd ribosomes, and small enigmatic genomes across a large radiation of phyla.</title>
        <authorList>
            <person name="Brown C.T."/>
            <person name="Hug L.A."/>
            <person name="Thomas B.C."/>
            <person name="Sharon I."/>
            <person name="Castelle C.J."/>
            <person name="Singh A."/>
            <person name="Wilkins M.J."/>
            <person name="Williams K.H."/>
            <person name="Banfield J.F."/>
        </authorList>
    </citation>
    <scope>NUCLEOTIDE SEQUENCE [LARGE SCALE GENOMIC DNA]</scope>
</reference>
<name>A0A0F9ZU99_9BACT</name>
<sequence length="85" mass="9684">MNTEKKDVLQLLDSADEMDATFPDWREQVIRFLGADPLRRYTPEKLIELSQDPTKLYKAYRHEFICGAIGGDGLSDSALAIRPEL</sequence>
<organism evidence="1 2">
    <name type="scientific">Candidatus Woesebacteria bacterium GW2011_GWA2_33_28</name>
    <dbReference type="NCBI Taxonomy" id="1618561"/>
    <lineage>
        <taxon>Bacteria</taxon>
        <taxon>Candidatus Woeseibacteriota</taxon>
    </lineage>
</organism>
<evidence type="ECO:0000313" key="2">
    <source>
        <dbReference type="Proteomes" id="UP000033995"/>
    </source>
</evidence>
<proteinExistence type="predicted"/>
<accession>A0A0F9ZU99</accession>
<dbReference type="Proteomes" id="UP000033995">
    <property type="component" value="Unassembled WGS sequence"/>
</dbReference>
<gene>
    <name evidence="1" type="ORF">UR38_C0002G0036</name>
</gene>
<comment type="caution">
    <text evidence="1">The sequence shown here is derived from an EMBL/GenBank/DDBJ whole genome shotgun (WGS) entry which is preliminary data.</text>
</comment>
<evidence type="ECO:0000313" key="1">
    <source>
        <dbReference type="EMBL" id="KKP47933.1"/>
    </source>
</evidence>
<dbReference type="EMBL" id="LBOZ01000002">
    <property type="protein sequence ID" value="KKP47933.1"/>
    <property type="molecule type" value="Genomic_DNA"/>
</dbReference>